<dbReference type="SUPFAM" id="SSF88659">
    <property type="entry name" value="Sigma3 and sigma4 domains of RNA polymerase sigma factors"/>
    <property type="match status" value="1"/>
</dbReference>
<evidence type="ECO:0000256" key="3">
    <source>
        <dbReference type="ARBA" id="ARBA00023082"/>
    </source>
</evidence>
<dbReference type="EMBL" id="LUCV01000040">
    <property type="protein sequence ID" value="OAI86235.1"/>
    <property type="molecule type" value="Genomic_DNA"/>
</dbReference>
<dbReference type="InterPro" id="IPR039425">
    <property type="entry name" value="RNA_pol_sigma-70-like"/>
</dbReference>
<dbReference type="Gene3D" id="1.10.10.10">
    <property type="entry name" value="Winged helix-like DNA-binding domain superfamily/Winged helix DNA-binding domain"/>
    <property type="match status" value="1"/>
</dbReference>
<organism evidence="6 7">
    <name type="scientific">Pseudomonas putida</name>
    <name type="common">Arthrobacter siderocapsulatus</name>
    <dbReference type="NCBI Taxonomy" id="303"/>
    <lineage>
        <taxon>Bacteria</taxon>
        <taxon>Pseudomonadati</taxon>
        <taxon>Pseudomonadota</taxon>
        <taxon>Gammaproteobacteria</taxon>
        <taxon>Pseudomonadales</taxon>
        <taxon>Pseudomonadaceae</taxon>
        <taxon>Pseudomonas</taxon>
    </lineage>
</organism>
<evidence type="ECO:0000313" key="6">
    <source>
        <dbReference type="EMBL" id="OAI86235.1"/>
    </source>
</evidence>
<dbReference type="InterPro" id="IPR013324">
    <property type="entry name" value="RNA_pol_sigma_r3/r4-like"/>
</dbReference>
<reference evidence="6 7" key="1">
    <citation type="submission" date="2016-03" db="EMBL/GenBank/DDBJ databases">
        <title>Draft Genome Assembly of Pseudomonas putida strain CBF10-2.</title>
        <authorList>
            <person name="Iyer R.S."/>
            <person name="Damania A."/>
        </authorList>
    </citation>
    <scope>NUCLEOTIDE SEQUENCE [LARGE SCALE GENOMIC DNA]</scope>
    <source>
        <strain evidence="6 7">CBF10-2</strain>
    </source>
</reference>
<keyword evidence="3" id="KW-0731">Sigma factor</keyword>
<keyword evidence="2" id="KW-0805">Transcription regulation</keyword>
<dbReference type="GO" id="GO:0016987">
    <property type="term" value="F:sigma factor activity"/>
    <property type="evidence" value="ECO:0007669"/>
    <property type="project" value="UniProtKB-KW"/>
</dbReference>
<protein>
    <submittedName>
        <fullName evidence="6">RNA polymerase subunit sigma</fullName>
    </submittedName>
</protein>
<dbReference type="InterPro" id="IPR014284">
    <property type="entry name" value="RNA_pol_sigma-70_dom"/>
</dbReference>
<dbReference type="RefSeq" id="WP_064304093.1">
    <property type="nucleotide sequence ID" value="NZ_LUCV01000040.1"/>
</dbReference>
<evidence type="ECO:0000256" key="1">
    <source>
        <dbReference type="ARBA" id="ARBA00010641"/>
    </source>
</evidence>
<evidence type="ECO:0000256" key="2">
    <source>
        <dbReference type="ARBA" id="ARBA00023015"/>
    </source>
</evidence>
<comment type="similarity">
    <text evidence="1">Belongs to the sigma-70 factor family. ECF subfamily.</text>
</comment>
<dbReference type="PANTHER" id="PTHR43133">
    <property type="entry name" value="RNA POLYMERASE ECF-TYPE SIGMA FACTO"/>
    <property type="match status" value="1"/>
</dbReference>
<dbReference type="CDD" id="cd06171">
    <property type="entry name" value="Sigma70_r4"/>
    <property type="match status" value="1"/>
</dbReference>
<dbReference type="InterPro" id="IPR013249">
    <property type="entry name" value="RNA_pol_sigma70_r4_t2"/>
</dbReference>
<dbReference type="Gene3D" id="1.10.1740.10">
    <property type="match status" value="1"/>
</dbReference>
<dbReference type="AlphaFoldDB" id="A0A177SDR0"/>
<dbReference type="GO" id="GO:0006352">
    <property type="term" value="P:DNA-templated transcription initiation"/>
    <property type="evidence" value="ECO:0007669"/>
    <property type="project" value="InterPro"/>
</dbReference>
<dbReference type="Proteomes" id="UP000077752">
    <property type="component" value="Unassembled WGS sequence"/>
</dbReference>
<dbReference type="InterPro" id="IPR036388">
    <property type="entry name" value="WH-like_DNA-bd_sf"/>
</dbReference>
<dbReference type="InterPro" id="IPR013325">
    <property type="entry name" value="RNA_pol_sigma_r2"/>
</dbReference>
<dbReference type="GO" id="GO:0003677">
    <property type="term" value="F:DNA binding"/>
    <property type="evidence" value="ECO:0007669"/>
    <property type="project" value="InterPro"/>
</dbReference>
<comment type="caution">
    <text evidence="6">The sequence shown here is derived from an EMBL/GenBank/DDBJ whole genome shotgun (WGS) entry which is preliminary data.</text>
</comment>
<dbReference type="PANTHER" id="PTHR43133:SF63">
    <property type="entry name" value="RNA POLYMERASE SIGMA FACTOR FECI-RELATED"/>
    <property type="match status" value="1"/>
</dbReference>
<proteinExistence type="inferred from homology"/>
<dbReference type="SUPFAM" id="SSF88946">
    <property type="entry name" value="Sigma2 domain of RNA polymerase sigma factors"/>
    <property type="match status" value="1"/>
</dbReference>
<dbReference type="NCBIfam" id="TIGR02937">
    <property type="entry name" value="sigma70-ECF"/>
    <property type="match status" value="1"/>
</dbReference>
<evidence type="ECO:0000313" key="7">
    <source>
        <dbReference type="Proteomes" id="UP000077752"/>
    </source>
</evidence>
<keyword evidence="4" id="KW-0804">Transcription</keyword>
<feature type="domain" description="RNA polymerase sigma factor 70 region 4 type 2" evidence="5">
    <location>
        <begin position="111"/>
        <end position="160"/>
    </location>
</feature>
<evidence type="ECO:0000256" key="4">
    <source>
        <dbReference type="ARBA" id="ARBA00023163"/>
    </source>
</evidence>
<gene>
    <name evidence="6" type="ORF">AYO28_00665</name>
</gene>
<accession>A0A177SDR0</accession>
<sequence length="177" mass="20058">MPDSTSNPELIGALALHYDDLVAYIRRRFQGSQFAREVVHDVCVQLLEKPPQQPVKLPFAFLRKVSFNKAIDRRRADNSRAALIDFTPDVPDWHVHDLDGAASLDFEQQLHALLAIVDSLPARARQVFLLHRIHGMPQKEIAAELGISLNMVTQHFSRAMHTIARQWEPARRALATA</sequence>
<evidence type="ECO:0000259" key="5">
    <source>
        <dbReference type="Pfam" id="PF08281"/>
    </source>
</evidence>
<name>A0A177SDR0_PSEPU</name>
<dbReference type="Pfam" id="PF08281">
    <property type="entry name" value="Sigma70_r4_2"/>
    <property type="match status" value="1"/>
</dbReference>